<feature type="compositionally biased region" description="Basic and acidic residues" evidence="1">
    <location>
        <begin position="108"/>
        <end position="123"/>
    </location>
</feature>
<feature type="compositionally biased region" description="Gly residues" evidence="1">
    <location>
        <begin position="1"/>
        <end position="16"/>
    </location>
</feature>
<protein>
    <submittedName>
        <fullName evidence="2">Uncharacterized protein</fullName>
    </submittedName>
</protein>
<feature type="compositionally biased region" description="Low complexity" evidence="1">
    <location>
        <begin position="72"/>
        <end position="83"/>
    </location>
</feature>
<feature type="compositionally biased region" description="Low complexity" evidence="1">
    <location>
        <begin position="17"/>
        <end position="26"/>
    </location>
</feature>
<dbReference type="Proteomes" id="UP000027178">
    <property type="component" value="Unassembled WGS sequence"/>
</dbReference>
<evidence type="ECO:0000313" key="2">
    <source>
        <dbReference type="EMBL" id="KDN80438.1"/>
    </source>
</evidence>
<evidence type="ECO:0000313" key="3">
    <source>
        <dbReference type="Proteomes" id="UP000027178"/>
    </source>
</evidence>
<organism evidence="2 3">
    <name type="scientific">Kitasatospora cheerisanensis KCTC 2395</name>
    <dbReference type="NCBI Taxonomy" id="1348663"/>
    <lineage>
        <taxon>Bacteria</taxon>
        <taxon>Bacillati</taxon>
        <taxon>Actinomycetota</taxon>
        <taxon>Actinomycetes</taxon>
        <taxon>Kitasatosporales</taxon>
        <taxon>Streptomycetaceae</taxon>
        <taxon>Kitasatospora</taxon>
    </lineage>
</organism>
<dbReference type="EMBL" id="JNBY01000177">
    <property type="protein sequence ID" value="KDN80438.1"/>
    <property type="molecule type" value="Genomic_DNA"/>
</dbReference>
<reference evidence="2 3" key="1">
    <citation type="submission" date="2014-05" db="EMBL/GenBank/DDBJ databases">
        <title>Draft Genome Sequence of Kitasatospora cheerisanensis KCTC 2395.</title>
        <authorList>
            <person name="Nam D.H."/>
        </authorList>
    </citation>
    <scope>NUCLEOTIDE SEQUENCE [LARGE SCALE GENOMIC DNA]</scope>
    <source>
        <strain evidence="2 3">KCTC 2395</strain>
    </source>
</reference>
<evidence type="ECO:0000256" key="1">
    <source>
        <dbReference type="SAM" id="MobiDB-lite"/>
    </source>
</evidence>
<accession>A0A066YG20</accession>
<sequence>MSSGSTGGEEGRGAGAGRATSTTSGEFLLATATRPPAAHDQETLTILPARRPDEQRRRPGRRAGRQAEDAAAKALAASALAKQAAEKAAAETKAAQGDARRPPTPLRKAADAAERAREGRRTASEAAARPTSLPAGRRRRRDAPRFGGRRQCGSPGPGRRCQGRRQRR</sequence>
<comment type="caution">
    <text evidence="2">The sequence shown here is derived from an EMBL/GenBank/DDBJ whole genome shotgun (WGS) entry which is preliminary data.</text>
</comment>
<name>A0A066YG20_9ACTN</name>
<gene>
    <name evidence="2" type="ORF">KCH_78000</name>
</gene>
<proteinExistence type="predicted"/>
<feature type="region of interest" description="Disordered" evidence="1">
    <location>
        <begin position="1"/>
        <end position="168"/>
    </location>
</feature>
<dbReference type="HOGENOM" id="CLU_1584310_0_0_11"/>
<dbReference type="AlphaFoldDB" id="A0A066YG20"/>
<keyword evidence="3" id="KW-1185">Reference proteome</keyword>